<dbReference type="Proteomes" id="UP000323426">
    <property type="component" value="Unassembled WGS sequence"/>
</dbReference>
<evidence type="ECO:0000256" key="1">
    <source>
        <dbReference type="SAM" id="Phobius"/>
    </source>
</evidence>
<keyword evidence="3" id="KW-1185">Reference proteome</keyword>
<evidence type="ECO:0000313" key="3">
    <source>
        <dbReference type="Proteomes" id="UP000323426"/>
    </source>
</evidence>
<keyword evidence="1" id="KW-0812">Transmembrane</keyword>
<organism evidence="2 3">
    <name type="scientific">Adhaeribacter rhizoryzae</name>
    <dbReference type="NCBI Taxonomy" id="2607907"/>
    <lineage>
        <taxon>Bacteria</taxon>
        <taxon>Pseudomonadati</taxon>
        <taxon>Bacteroidota</taxon>
        <taxon>Cytophagia</taxon>
        <taxon>Cytophagales</taxon>
        <taxon>Hymenobacteraceae</taxon>
        <taxon>Adhaeribacter</taxon>
    </lineage>
</organism>
<keyword evidence="1" id="KW-1133">Transmembrane helix</keyword>
<proteinExistence type="predicted"/>
<reference evidence="2 3" key="1">
    <citation type="submission" date="2019-09" db="EMBL/GenBank/DDBJ databases">
        <title>Genome sequence and assembly of Adhaeribacter sp.</title>
        <authorList>
            <person name="Chhetri G."/>
        </authorList>
    </citation>
    <scope>NUCLEOTIDE SEQUENCE [LARGE SCALE GENOMIC DNA]</scope>
    <source>
        <strain evidence="2 3">DK36</strain>
    </source>
</reference>
<comment type="caution">
    <text evidence="2">The sequence shown here is derived from an EMBL/GenBank/DDBJ whole genome shotgun (WGS) entry which is preliminary data.</text>
</comment>
<feature type="transmembrane region" description="Helical" evidence="1">
    <location>
        <begin position="6"/>
        <end position="29"/>
    </location>
</feature>
<feature type="transmembrane region" description="Helical" evidence="1">
    <location>
        <begin position="117"/>
        <end position="133"/>
    </location>
</feature>
<name>A0A5M6DIV5_9BACT</name>
<feature type="transmembrane region" description="Helical" evidence="1">
    <location>
        <begin position="49"/>
        <end position="71"/>
    </location>
</feature>
<keyword evidence="1" id="KW-0472">Membrane</keyword>
<dbReference type="AlphaFoldDB" id="A0A5M6DIV5"/>
<protein>
    <submittedName>
        <fullName evidence="2">Uncharacterized protein</fullName>
    </submittedName>
</protein>
<evidence type="ECO:0000313" key="2">
    <source>
        <dbReference type="EMBL" id="KAA5547527.1"/>
    </source>
</evidence>
<feature type="transmembrane region" description="Helical" evidence="1">
    <location>
        <begin position="140"/>
        <end position="157"/>
    </location>
</feature>
<gene>
    <name evidence="2" type="ORF">F0145_09425</name>
</gene>
<dbReference type="EMBL" id="VWSF01000005">
    <property type="protein sequence ID" value="KAA5547527.1"/>
    <property type="molecule type" value="Genomic_DNA"/>
</dbReference>
<accession>A0A5M6DIV5</accession>
<sequence>MESLNLTLFDIFGFVIPGGLILISLLLIFNVKSITSITAALKNISSSQIIFFVILAYVIGFVADNISYRLYTYLGPVLRSYAVYKIEEFSLEYRTRIHFVSPESFSIIERWNALKTFSYNLSFSFLILSIYFIKQGSKKRLLYLFAAVCIGVAMLLLNRAHMYDEYYAREIKEAVKIISTSRGK</sequence>
<dbReference type="RefSeq" id="WP_150088150.1">
    <property type="nucleotide sequence ID" value="NZ_VWSF01000005.1"/>
</dbReference>